<dbReference type="PANTHER" id="PTHR43280">
    <property type="entry name" value="ARAC-FAMILY TRANSCRIPTIONAL REGULATOR"/>
    <property type="match status" value="1"/>
</dbReference>
<evidence type="ECO:0000259" key="6">
    <source>
        <dbReference type="PROSITE" id="PS50110"/>
    </source>
</evidence>
<dbReference type="GO" id="GO:0003700">
    <property type="term" value="F:DNA-binding transcription factor activity"/>
    <property type="evidence" value="ECO:0007669"/>
    <property type="project" value="InterPro"/>
</dbReference>
<dbReference type="InterPro" id="IPR001789">
    <property type="entry name" value="Sig_transdc_resp-reg_receiver"/>
</dbReference>
<dbReference type="Proteomes" id="UP000677265">
    <property type="component" value="Unassembled WGS sequence"/>
</dbReference>
<comment type="caution">
    <text evidence="7">The sequence shown here is derived from an EMBL/GenBank/DDBJ whole genome shotgun (WGS) entry which is preliminary data.</text>
</comment>
<keyword evidence="1" id="KW-0805">Transcription regulation</keyword>
<feature type="modified residue" description="4-aspartylphosphate" evidence="4">
    <location>
        <position position="55"/>
    </location>
</feature>
<sequence>MYTILLVDDEKWVRTALRHTIAKAELPFEVIGECTNGLEALDFLKEKPADLVMTDVRMAVMDGLAFVTALANGESRTDCIMISGYDDFKYVQHALRSGVFDYLLKPVELEELKDCLDKWVKHRQESEETAAAPQKEADPSELSTVEKVIQYVKSKVPGEVTLSEAANYVHLNPSYLSKLFKDKTEQNFVDFVLEIRMNEAKKLLERTSLRISEIADRLGYSDITYFSNLFKRKTGVTPSEYRKRVRTS</sequence>
<keyword evidence="2" id="KW-0238">DNA-binding</keyword>
<evidence type="ECO:0000259" key="5">
    <source>
        <dbReference type="PROSITE" id="PS01124"/>
    </source>
</evidence>
<dbReference type="InterPro" id="IPR011006">
    <property type="entry name" value="CheY-like_superfamily"/>
</dbReference>
<evidence type="ECO:0000313" key="7">
    <source>
        <dbReference type="EMBL" id="MBS4181304.1"/>
    </source>
</evidence>
<feature type="domain" description="Response regulatory" evidence="6">
    <location>
        <begin position="3"/>
        <end position="120"/>
    </location>
</feature>
<dbReference type="CDD" id="cd17536">
    <property type="entry name" value="REC_YesN-like"/>
    <property type="match status" value="1"/>
</dbReference>
<dbReference type="GO" id="GO:0043565">
    <property type="term" value="F:sequence-specific DNA binding"/>
    <property type="evidence" value="ECO:0007669"/>
    <property type="project" value="InterPro"/>
</dbReference>
<accession>A0A942SW73</accession>
<dbReference type="Pfam" id="PF12833">
    <property type="entry name" value="HTH_18"/>
    <property type="match status" value="1"/>
</dbReference>
<keyword evidence="3" id="KW-0804">Transcription</keyword>
<gene>
    <name evidence="8" type="ORF">KHB02_010395</name>
    <name evidence="7" type="ORF">KHB02_07800</name>
</gene>
<feature type="domain" description="HTH araC/xylS-type" evidence="5">
    <location>
        <begin position="146"/>
        <end position="244"/>
    </location>
</feature>
<dbReference type="InterPro" id="IPR009057">
    <property type="entry name" value="Homeodomain-like_sf"/>
</dbReference>
<dbReference type="SMART" id="SM00448">
    <property type="entry name" value="REC"/>
    <property type="match status" value="1"/>
</dbReference>
<evidence type="ECO:0000313" key="8">
    <source>
        <dbReference type="EMBL" id="MCH6265932.1"/>
    </source>
</evidence>
<dbReference type="Pfam" id="PF00072">
    <property type="entry name" value="Response_reg"/>
    <property type="match status" value="1"/>
</dbReference>
<dbReference type="PROSITE" id="PS00041">
    <property type="entry name" value="HTH_ARAC_FAMILY_1"/>
    <property type="match status" value="1"/>
</dbReference>
<evidence type="ECO:0000256" key="2">
    <source>
        <dbReference type="ARBA" id="ARBA00023125"/>
    </source>
</evidence>
<dbReference type="Gene3D" id="1.10.10.60">
    <property type="entry name" value="Homeodomain-like"/>
    <property type="match status" value="2"/>
</dbReference>
<dbReference type="PRINTS" id="PR00032">
    <property type="entry name" value="HTHARAC"/>
</dbReference>
<dbReference type="PANTHER" id="PTHR43280:SF28">
    <property type="entry name" value="HTH-TYPE TRANSCRIPTIONAL ACTIVATOR RHAS"/>
    <property type="match status" value="1"/>
</dbReference>
<organism evidence="7">
    <name type="scientific">Neobacillus citreus</name>
    <dbReference type="NCBI Taxonomy" id="2833578"/>
    <lineage>
        <taxon>Bacteria</taxon>
        <taxon>Bacillati</taxon>
        <taxon>Bacillota</taxon>
        <taxon>Bacilli</taxon>
        <taxon>Bacillales</taxon>
        <taxon>Bacillaceae</taxon>
        <taxon>Neobacillus</taxon>
    </lineage>
</organism>
<dbReference type="InterPro" id="IPR018060">
    <property type="entry name" value="HTH_AraC"/>
</dbReference>
<reference evidence="7" key="1">
    <citation type="submission" date="2021-05" db="EMBL/GenBank/DDBJ databases">
        <title>Novel Bacillus species.</title>
        <authorList>
            <person name="Liu G."/>
        </authorList>
    </citation>
    <scope>NUCLEOTIDE SEQUENCE</scope>
    <source>
        <strain evidence="7 9">FJAT-50051</strain>
    </source>
</reference>
<dbReference type="PROSITE" id="PS01124">
    <property type="entry name" value="HTH_ARAC_FAMILY_2"/>
    <property type="match status" value="1"/>
</dbReference>
<dbReference type="Gene3D" id="3.40.50.2300">
    <property type="match status" value="1"/>
</dbReference>
<dbReference type="SMART" id="SM00342">
    <property type="entry name" value="HTH_ARAC"/>
    <property type="match status" value="1"/>
</dbReference>
<dbReference type="AlphaFoldDB" id="A0A942SW73"/>
<dbReference type="EMBL" id="JAGYPE020000014">
    <property type="protein sequence ID" value="MCH6265932.1"/>
    <property type="molecule type" value="Genomic_DNA"/>
</dbReference>
<keyword evidence="9" id="KW-1185">Reference proteome</keyword>
<dbReference type="EMBL" id="JAGYPE010000001">
    <property type="protein sequence ID" value="MBS4181304.1"/>
    <property type="molecule type" value="Genomic_DNA"/>
</dbReference>
<keyword evidence="4" id="KW-0597">Phosphoprotein</keyword>
<name>A0A942SW73_9BACI</name>
<evidence type="ECO:0000256" key="1">
    <source>
        <dbReference type="ARBA" id="ARBA00023015"/>
    </source>
</evidence>
<dbReference type="PROSITE" id="PS50110">
    <property type="entry name" value="RESPONSE_REGULATORY"/>
    <property type="match status" value="1"/>
</dbReference>
<evidence type="ECO:0000256" key="3">
    <source>
        <dbReference type="ARBA" id="ARBA00023163"/>
    </source>
</evidence>
<protein>
    <submittedName>
        <fullName evidence="7">Response regulator</fullName>
    </submittedName>
</protein>
<dbReference type="SUPFAM" id="SSF46689">
    <property type="entry name" value="Homeodomain-like"/>
    <property type="match status" value="1"/>
</dbReference>
<dbReference type="GO" id="GO:0000160">
    <property type="term" value="P:phosphorelay signal transduction system"/>
    <property type="evidence" value="ECO:0007669"/>
    <property type="project" value="InterPro"/>
</dbReference>
<evidence type="ECO:0000313" key="9">
    <source>
        <dbReference type="Proteomes" id="UP000677265"/>
    </source>
</evidence>
<dbReference type="SUPFAM" id="SSF52172">
    <property type="entry name" value="CheY-like"/>
    <property type="match status" value="1"/>
</dbReference>
<dbReference type="RefSeq" id="WP_213141158.1">
    <property type="nucleotide sequence ID" value="NZ_JAGYPE020000014.1"/>
</dbReference>
<dbReference type="InterPro" id="IPR018062">
    <property type="entry name" value="HTH_AraC-typ_CS"/>
</dbReference>
<dbReference type="InterPro" id="IPR020449">
    <property type="entry name" value="Tscrpt_reg_AraC-type_HTH"/>
</dbReference>
<proteinExistence type="predicted"/>
<evidence type="ECO:0000256" key="4">
    <source>
        <dbReference type="PROSITE-ProRule" id="PRU00169"/>
    </source>
</evidence>